<name>A0A0D8XEI4_DICVI</name>
<accession>A0A0D8XEI4</accession>
<dbReference type="OrthoDB" id="9025707at2759"/>
<gene>
    <name evidence="1" type="ORF">DICVIV_10928</name>
</gene>
<reference evidence="1 2" key="1">
    <citation type="submission" date="2013-11" db="EMBL/GenBank/DDBJ databases">
        <title>Draft genome of the bovine lungworm Dictyocaulus viviparus.</title>
        <authorList>
            <person name="Mitreva M."/>
        </authorList>
    </citation>
    <scope>NUCLEOTIDE SEQUENCE [LARGE SCALE GENOMIC DNA]</scope>
    <source>
        <strain evidence="1 2">HannoverDv2000</strain>
    </source>
</reference>
<evidence type="ECO:0000313" key="2">
    <source>
        <dbReference type="Proteomes" id="UP000053766"/>
    </source>
</evidence>
<protein>
    <submittedName>
        <fullName evidence="1">Uncharacterized protein</fullName>
    </submittedName>
</protein>
<dbReference type="PANTHER" id="PTHR15453:SF8">
    <property type="entry name" value="TUMOR SUPPRESSOR CANDIDATE 2"/>
    <property type="match status" value="1"/>
</dbReference>
<evidence type="ECO:0000313" key="1">
    <source>
        <dbReference type="EMBL" id="KJH43060.1"/>
    </source>
</evidence>
<dbReference type="PANTHER" id="PTHR15453">
    <property type="entry name" value="TUMOR SUPPRESSOR CANDIDATE 2"/>
    <property type="match status" value="1"/>
</dbReference>
<sequence length="124" mass="14441">MGQLTSLHSKKNGTSEITSFVETDAASVVRLRRDHFMSMYSDFMKNKGILPDFFLVYEKPSNQYVDEDGDVAHEFYIEQESIEGQPSRLHRVFSNLRPKGKERYAIPRLRSDVPLVLWEVEQQT</sequence>
<dbReference type="AlphaFoldDB" id="A0A0D8XEI4"/>
<dbReference type="GO" id="GO:0051881">
    <property type="term" value="P:regulation of mitochondrial membrane potential"/>
    <property type="evidence" value="ECO:0007669"/>
    <property type="project" value="TreeGrafter"/>
</dbReference>
<dbReference type="EMBL" id="KN716596">
    <property type="protein sequence ID" value="KJH43060.1"/>
    <property type="molecule type" value="Genomic_DNA"/>
</dbReference>
<proteinExistence type="predicted"/>
<dbReference type="Pfam" id="PF15000">
    <property type="entry name" value="TUSC2"/>
    <property type="match status" value="1"/>
</dbReference>
<reference evidence="2" key="2">
    <citation type="journal article" date="2016" name="Sci. Rep.">
        <title>Dictyocaulus viviparus genome, variome and transcriptome elucidate lungworm biology and support future intervention.</title>
        <authorList>
            <person name="McNulty S.N."/>
            <person name="Strube C."/>
            <person name="Rosa B.A."/>
            <person name="Martin J.C."/>
            <person name="Tyagi R."/>
            <person name="Choi Y.J."/>
            <person name="Wang Q."/>
            <person name="Hallsworth Pepin K."/>
            <person name="Zhang X."/>
            <person name="Ozersky P."/>
            <person name="Wilson R.K."/>
            <person name="Sternberg P.W."/>
            <person name="Gasser R.B."/>
            <person name="Mitreva M."/>
        </authorList>
    </citation>
    <scope>NUCLEOTIDE SEQUENCE [LARGE SCALE GENOMIC DNA]</scope>
    <source>
        <strain evidence="2">HannoverDv2000</strain>
    </source>
</reference>
<keyword evidence="2" id="KW-1185">Reference proteome</keyword>
<dbReference type="Proteomes" id="UP000053766">
    <property type="component" value="Unassembled WGS sequence"/>
</dbReference>
<organism evidence="1 2">
    <name type="scientific">Dictyocaulus viviparus</name>
    <name type="common">Bovine lungworm</name>
    <dbReference type="NCBI Taxonomy" id="29172"/>
    <lineage>
        <taxon>Eukaryota</taxon>
        <taxon>Metazoa</taxon>
        <taxon>Ecdysozoa</taxon>
        <taxon>Nematoda</taxon>
        <taxon>Chromadorea</taxon>
        <taxon>Rhabditida</taxon>
        <taxon>Rhabditina</taxon>
        <taxon>Rhabditomorpha</taxon>
        <taxon>Strongyloidea</taxon>
        <taxon>Metastrongylidae</taxon>
        <taxon>Dictyocaulus</taxon>
    </lineage>
</organism>
<dbReference type="InterPro" id="IPR029393">
    <property type="entry name" value="FUS1"/>
</dbReference>
<dbReference type="GO" id="GO:0005739">
    <property type="term" value="C:mitochondrion"/>
    <property type="evidence" value="ECO:0007669"/>
    <property type="project" value="TreeGrafter"/>
</dbReference>